<evidence type="ECO:0000256" key="1">
    <source>
        <dbReference type="SAM" id="Phobius"/>
    </source>
</evidence>
<keyword evidence="1" id="KW-1133">Transmembrane helix</keyword>
<feature type="transmembrane region" description="Helical" evidence="1">
    <location>
        <begin position="1429"/>
        <end position="1447"/>
    </location>
</feature>
<dbReference type="PANTHER" id="PTHR11319:SF35">
    <property type="entry name" value="OUTER MEMBRANE PROTEIN PMPC-RELATED"/>
    <property type="match status" value="1"/>
</dbReference>
<evidence type="ECO:0008006" key="4">
    <source>
        <dbReference type="Google" id="ProtNLM"/>
    </source>
</evidence>
<name>A0A8S1YM17_9CILI</name>
<feature type="transmembrane region" description="Helical" evidence="1">
    <location>
        <begin position="1289"/>
        <end position="1315"/>
    </location>
</feature>
<feature type="transmembrane region" description="Helical" evidence="1">
    <location>
        <begin position="1459"/>
        <end position="1482"/>
    </location>
</feature>
<organism evidence="2 3">
    <name type="scientific">Paramecium pentaurelia</name>
    <dbReference type="NCBI Taxonomy" id="43138"/>
    <lineage>
        <taxon>Eukaryota</taxon>
        <taxon>Sar</taxon>
        <taxon>Alveolata</taxon>
        <taxon>Ciliophora</taxon>
        <taxon>Intramacronucleata</taxon>
        <taxon>Oligohymenophorea</taxon>
        <taxon>Peniculida</taxon>
        <taxon>Parameciidae</taxon>
        <taxon>Paramecium</taxon>
    </lineage>
</organism>
<sequence length="1547" mass="179660">MQLNLRNCQLLQTILCYKLLSNRQSNSLSIDQFDIQNNDLINTSLIFTEQQSTLNQVVIKLQNIQFLENSIPNAQNSSTYLFYMICFSLQIKKFEIINSYHLQYFFLLSVSLINVEDLLYTNIIQKQRVPTSIQCLEVVVENSQLFYISGYLTLSLTNITIVNQYSIDQSFIQILSNSSVTNQRESIKLKGLNFIGNILLKKNLGQVLSQLAIYSERNQMIEIENIHFQDNSFNQLIDDPSQSSSSLLFINSQQSFLFISHLISERNALTNSTNSFIYINTNLVSIKNIFIKNHNQLIQSFWNKYFNINFYENFNQDIINQLINKVFTIQNKGGALAITTEHFTINNCFFKDILAQSSSILDIVTQGLGKIMIANCSMISAQNIFSQIGENDGAISIYSKNSHLELEFQNITFKEIQNRLTPSILSIVPSFKSNLIIFQNIVIQNCFSLVNQFIKIEFQLLNLKSNIVSMENISIQQDENSLIQYFSKMESITIYEIQKITHDNAIINLQGCNLRIQNLTFQGILLSSILKVLDTKTLQLANILIFEGQSFYPINMIHIGQTTSMQFQVVLQNIQIINLVSFDFNKIKTNLIEYFKITLDYNSCNINLQLLNQDLNVPIKIAWIFQQILLLSSQKGSLVYIQSIHSQNKIKLIQILISNNNCLECWNGIIQFDLTQYLSIYIQELYCLKNNIRNFGCIYAKSQNQQESSIKIKNSLFNMNKGTIGSAIMAQNVRISLVNLKILNNIATFQGGALYFSINNNQFKISQTILYNNKAEQGGGIYLQGNSKLNQDNFIKSWMKLNSASLLPNNLQEMPTHLSLSINNFEMKTIQKKINNQTSKILFLQPYLVIEQGKVQLTKLLMLPSNQEIINYKIYNPSQLKFENYLEEFSISYKNNFNEILPNFSNSTCEIFIQTLLNDTLIDSTNIANIEYHSESKNFDLRFLSITVDPYKYNNQTNQIQIACHLNDQSDTLFYYIEIKGFMCQLGEFYFQSGCQICQPSQGYYSVTYFFQYNTTKCSIFDQNKFQSITSNQIQLKKGYWRPNYQSDLIEYCFKFVDFCEGGWVVSDNLCLVGHIGGLCEECDMYNIRGQGNYFKNEENTSCQNCQDATNSVFPFVLTSICIDKSNKLFSSLKIRQRFVKIIFKLNQDHESILLKLFLNYLWIFSVIFTFNFLILIFIYIYQLDKQHIILYGQQYGLLFIINLQYISSLQQNNHDDRVNGVLIINNIYGVQKFNSSIISTTLLYLYVSNYASLIKQLFSLLAKRIISDIEYIQGDVSLLYNSQNHQKWIIGFVLLGLGLIGFLIPSALFLLLYIQRDKLDKIKFRKHICYLFNEYNNENYFWEWIKLQKKTVIILIMTYFETNIFLKASLLGLCLLLYQLYAVRQKPYILNNLNELDVSTGQICSIAIFFATIKYINEQQGSKSTSVLIEMILVLLCLKLSYPFIIDLLRVYYKKYKILLLSNLYDALKIINCNLSLTIYINRKLNQMKQREQKLKKNLRKLRIHLLKISKFQLEQQNYLNLLNLQSTSRPALAGLKLDTYRNQYL</sequence>
<feature type="transmembrane region" description="Helical" evidence="1">
    <location>
        <begin position="1353"/>
        <end position="1379"/>
    </location>
</feature>
<gene>
    <name evidence="2" type="ORF">PPENT_87.1.T2290005</name>
</gene>
<feature type="transmembrane region" description="Helical" evidence="1">
    <location>
        <begin position="1399"/>
        <end position="1417"/>
    </location>
</feature>
<dbReference type="PANTHER" id="PTHR11319">
    <property type="entry name" value="G PROTEIN-COUPLED RECEPTOR-RELATED"/>
    <property type="match status" value="1"/>
</dbReference>
<feature type="transmembrane region" description="Helical" evidence="1">
    <location>
        <begin position="1161"/>
        <end position="1182"/>
    </location>
</feature>
<comment type="caution">
    <text evidence="2">The sequence shown here is derived from an EMBL/GenBank/DDBJ whole genome shotgun (WGS) entry which is preliminary data.</text>
</comment>
<evidence type="ECO:0000313" key="3">
    <source>
        <dbReference type="Proteomes" id="UP000689195"/>
    </source>
</evidence>
<feature type="transmembrane region" description="Helical" evidence="1">
    <location>
        <begin position="1189"/>
        <end position="1207"/>
    </location>
</feature>
<dbReference type="EMBL" id="CAJJDO010000229">
    <property type="protein sequence ID" value="CAD8214598.1"/>
    <property type="molecule type" value="Genomic_DNA"/>
</dbReference>
<keyword evidence="1" id="KW-0472">Membrane</keyword>
<keyword evidence="3" id="KW-1185">Reference proteome</keyword>
<keyword evidence="1" id="KW-0812">Transmembrane</keyword>
<proteinExistence type="predicted"/>
<evidence type="ECO:0000313" key="2">
    <source>
        <dbReference type="EMBL" id="CAD8214598.1"/>
    </source>
</evidence>
<protein>
    <recommendedName>
        <fullName evidence="4">Transmembrane protein</fullName>
    </recommendedName>
</protein>
<dbReference type="OrthoDB" id="308023at2759"/>
<dbReference type="Proteomes" id="UP000689195">
    <property type="component" value="Unassembled WGS sequence"/>
</dbReference>
<accession>A0A8S1YM17</accession>
<reference evidence="2" key="1">
    <citation type="submission" date="2021-01" db="EMBL/GenBank/DDBJ databases">
        <authorList>
            <consortium name="Genoscope - CEA"/>
            <person name="William W."/>
        </authorList>
    </citation>
    <scope>NUCLEOTIDE SEQUENCE</scope>
</reference>